<reference evidence="1" key="1">
    <citation type="journal article" date="2015" name="Nature">
        <title>Complex archaea that bridge the gap between prokaryotes and eukaryotes.</title>
        <authorList>
            <person name="Spang A."/>
            <person name="Saw J.H."/>
            <person name="Jorgensen S.L."/>
            <person name="Zaremba-Niedzwiedzka K."/>
            <person name="Martijn J."/>
            <person name="Lind A.E."/>
            <person name="van Eijk R."/>
            <person name="Schleper C."/>
            <person name="Guy L."/>
            <person name="Ettema T.J."/>
        </authorList>
    </citation>
    <scope>NUCLEOTIDE SEQUENCE</scope>
</reference>
<evidence type="ECO:0000313" key="1">
    <source>
        <dbReference type="EMBL" id="KKL76742.1"/>
    </source>
</evidence>
<sequence length="61" mass="7710">MFMYFVEQVWTDGIRDYNDWNVETEDMQHSYWELYNYTDMSNNVVMWLQPHMELGVDYIEW</sequence>
<dbReference type="EMBL" id="LAZR01023954">
    <property type="protein sequence ID" value="KKL76742.1"/>
    <property type="molecule type" value="Genomic_DNA"/>
</dbReference>
<organism evidence="1">
    <name type="scientific">marine sediment metagenome</name>
    <dbReference type="NCBI Taxonomy" id="412755"/>
    <lineage>
        <taxon>unclassified sequences</taxon>
        <taxon>metagenomes</taxon>
        <taxon>ecological metagenomes</taxon>
    </lineage>
</organism>
<name>A0A0F9HNL7_9ZZZZ</name>
<comment type="caution">
    <text evidence="1">The sequence shown here is derived from an EMBL/GenBank/DDBJ whole genome shotgun (WGS) entry which is preliminary data.</text>
</comment>
<dbReference type="AlphaFoldDB" id="A0A0F9HNL7"/>
<proteinExistence type="predicted"/>
<gene>
    <name evidence="1" type="ORF">LCGC14_2041820</name>
</gene>
<accession>A0A0F9HNL7</accession>
<protein>
    <submittedName>
        <fullName evidence="1">Uncharacterized protein</fullName>
    </submittedName>
</protein>